<feature type="domain" description="Bacterial bifunctional deaminase-reductase C-terminal" evidence="1">
    <location>
        <begin position="9"/>
        <end position="201"/>
    </location>
</feature>
<dbReference type="InterPro" id="IPR024072">
    <property type="entry name" value="DHFR-like_dom_sf"/>
</dbReference>
<dbReference type="AlphaFoldDB" id="A0A2G8TCF3"/>
<gene>
    <name evidence="2" type="ORF">CR105_17015</name>
</gene>
<dbReference type="PANTHER" id="PTHR38011:SF12">
    <property type="entry name" value="BIFUNCTIONAL DEAMINASE-REDUCTASE DOMAIN PROTEIN"/>
    <property type="match status" value="1"/>
</dbReference>
<dbReference type="InterPro" id="IPR050765">
    <property type="entry name" value="Riboflavin_Biosynth_HTPR"/>
</dbReference>
<reference evidence="2 3" key="1">
    <citation type="submission" date="2017-10" db="EMBL/GenBank/DDBJ databases">
        <title>Massilia psychrophilum sp. nov., a novel purple-pigmented bacterium isolated from Tianshan glacier, Xinjiang Municipality, China.</title>
        <authorList>
            <person name="Wang H."/>
        </authorList>
    </citation>
    <scope>NUCLEOTIDE SEQUENCE [LARGE SCALE GENOMIC DNA]</scope>
    <source>
        <strain evidence="2 3">JCM 30074</strain>
    </source>
</reference>
<dbReference type="Pfam" id="PF01872">
    <property type="entry name" value="RibD_C"/>
    <property type="match status" value="1"/>
</dbReference>
<dbReference type="RefSeq" id="WP_099790321.1">
    <property type="nucleotide sequence ID" value="NZ_JBHLYV010000019.1"/>
</dbReference>
<dbReference type="Gene3D" id="3.40.430.10">
    <property type="entry name" value="Dihydrofolate Reductase, subunit A"/>
    <property type="match status" value="1"/>
</dbReference>
<dbReference type="PANTHER" id="PTHR38011">
    <property type="entry name" value="DIHYDROFOLATE REDUCTASE FAMILY PROTEIN (AFU_ORTHOLOGUE AFUA_8G06820)"/>
    <property type="match status" value="1"/>
</dbReference>
<dbReference type="InterPro" id="IPR002734">
    <property type="entry name" value="RibDG_C"/>
</dbReference>
<dbReference type="Proteomes" id="UP000230390">
    <property type="component" value="Unassembled WGS sequence"/>
</dbReference>
<evidence type="ECO:0000259" key="1">
    <source>
        <dbReference type="Pfam" id="PF01872"/>
    </source>
</evidence>
<proteinExistence type="predicted"/>
<evidence type="ECO:0000313" key="2">
    <source>
        <dbReference type="EMBL" id="PIL43735.1"/>
    </source>
</evidence>
<accession>A0A2G8TCF3</accession>
<dbReference type="GO" id="GO:0009231">
    <property type="term" value="P:riboflavin biosynthetic process"/>
    <property type="evidence" value="ECO:0007669"/>
    <property type="project" value="InterPro"/>
</dbReference>
<keyword evidence="3" id="KW-1185">Reference proteome</keyword>
<organism evidence="2 3">
    <name type="scientific">Massilia eurypsychrophila</name>
    <dbReference type="NCBI Taxonomy" id="1485217"/>
    <lineage>
        <taxon>Bacteria</taxon>
        <taxon>Pseudomonadati</taxon>
        <taxon>Pseudomonadota</taxon>
        <taxon>Betaproteobacteria</taxon>
        <taxon>Burkholderiales</taxon>
        <taxon>Oxalobacteraceae</taxon>
        <taxon>Telluria group</taxon>
        <taxon>Massilia</taxon>
    </lineage>
</organism>
<dbReference type="GO" id="GO:0008703">
    <property type="term" value="F:5-amino-6-(5-phosphoribosylamino)uracil reductase activity"/>
    <property type="evidence" value="ECO:0007669"/>
    <property type="project" value="InterPro"/>
</dbReference>
<sequence length="229" mass="24913">MTRVRVEGFTISLDGYGAGPNQDLNHPLGAGGTDLHQWLFPTRTVQRALFGNDDGTTGVDDDFAARGFQNVGAWILGRNMFSPDRGDWPDKNWKGWWGDNPPYHVPAFILTHYPRPSIEMEGGTTFHFITGGIREALDRAREAAAGKDVRIGGGASTIRQYLRAGVVDELHIAIAPVLLGRGEPLFEGLDLRALGYECVESVGSAKATHIVLRRKGAPVLLPVPAPKYA</sequence>
<evidence type="ECO:0000313" key="3">
    <source>
        <dbReference type="Proteomes" id="UP000230390"/>
    </source>
</evidence>
<name>A0A2G8TCF3_9BURK</name>
<dbReference type="EMBL" id="PDOC01000011">
    <property type="protein sequence ID" value="PIL43735.1"/>
    <property type="molecule type" value="Genomic_DNA"/>
</dbReference>
<dbReference type="OrthoDB" id="2313602at2"/>
<comment type="caution">
    <text evidence="2">The sequence shown here is derived from an EMBL/GenBank/DDBJ whole genome shotgun (WGS) entry which is preliminary data.</text>
</comment>
<protein>
    <submittedName>
        <fullName evidence="2">Deaminase</fullName>
    </submittedName>
</protein>
<dbReference type="SUPFAM" id="SSF53597">
    <property type="entry name" value="Dihydrofolate reductase-like"/>
    <property type="match status" value="1"/>
</dbReference>